<evidence type="ECO:0000256" key="1">
    <source>
        <dbReference type="ARBA" id="ARBA00023004"/>
    </source>
</evidence>
<dbReference type="Proteomes" id="UP000037267">
    <property type="component" value="Unassembled WGS sequence"/>
</dbReference>
<dbReference type="PANTHER" id="PTHR42954">
    <property type="entry name" value="FE(2+) TRANSPORT PROTEIN A"/>
    <property type="match status" value="1"/>
</dbReference>
<sequence length="81" mass="8763">MESDKSLVSLSDLPVGKLAKVQCIVSNGNQRRRFLDLGLIPGSIIKSERKSPSGNPTAYNIRGSIIALRNEEAQNIVVSIV</sequence>
<dbReference type="RefSeq" id="WP_050355731.1">
    <property type="nucleotide sequence ID" value="NZ_LGSS01000010.1"/>
</dbReference>
<dbReference type="PANTHER" id="PTHR42954:SF2">
    <property type="entry name" value="FE(2+) TRANSPORT PROTEIN A"/>
    <property type="match status" value="1"/>
</dbReference>
<dbReference type="InterPro" id="IPR008988">
    <property type="entry name" value="Transcriptional_repressor_C"/>
</dbReference>
<dbReference type="InterPro" id="IPR007167">
    <property type="entry name" value="Fe-transptr_FeoA-like"/>
</dbReference>
<dbReference type="SUPFAM" id="SSF50037">
    <property type="entry name" value="C-terminal domain of transcriptional repressors"/>
    <property type="match status" value="1"/>
</dbReference>
<dbReference type="SMART" id="SM00899">
    <property type="entry name" value="FeoA"/>
    <property type="match status" value="1"/>
</dbReference>
<organism evidence="3 4">
    <name type="scientific">Gottschalkia purinilytica</name>
    <name type="common">Clostridium purinilyticum</name>
    <dbReference type="NCBI Taxonomy" id="1503"/>
    <lineage>
        <taxon>Bacteria</taxon>
        <taxon>Bacillati</taxon>
        <taxon>Bacillota</taxon>
        <taxon>Tissierellia</taxon>
        <taxon>Tissierellales</taxon>
        <taxon>Gottschalkiaceae</taxon>
        <taxon>Gottschalkia</taxon>
    </lineage>
</organism>
<dbReference type="AlphaFoldDB" id="A0A0L0W9H2"/>
<reference evidence="4" key="1">
    <citation type="submission" date="2015-07" db="EMBL/GenBank/DDBJ databases">
        <title>Draft genome sequence of the purine-degrading Gottschalkia purinilyticum DSM 1384 (formerly Clostridium purinilyticum).</title>
        <authorList>
            <person name="Poehlein A."/>
            <person name="Schiel-Bengelsdorf B."/>
            <person name="Bengelsdorf F.R."/>
            <person name="Daniel R."/>
            <person name="Duerre P."/>
        </authorList>
    </citation>
    <scope>NUCLEOTIDE SEQUENCE [LARGE SCALE GENOMIC DNA]</scope>
    <source>
        <strain evidence="4">DSM 1384</strain>
    </source>
</reference>
<dbReference type="InterPro" id="IPR038157">
    <property type="entry name" value="FeoA_core_dom"/>
</dbReference>
<feature type="domain" description="Ferrous iron transporter FeoA-like" evidence="2">
    <location>
        <begin position="8"/>
        <end position="80"/>
    </location>
</feature>
<dbReference type="Gene3D" id="2.30.30.90">
    <property type="match status" value="1"/>
</dbReference>
<comment type="caution">
    <text evidence="3">The sequence shown here is derived from an EMBL/GenBank/DDBJ whole genome shotgun (WGS) entry which is preliminary data.</text>
</comment>
<keyword evidence="4" id="KW-1185">Reference proteome</keyword>
<evidence type="ECO:0000313" key="3">
    <source>
        <dbReference type="EMBL" id="KNF08087.1"/>
    </source>
</evidence>
<evidence type="ECO:0000313" key="4">
    <source>
        <dbReference type="Proteomes" id="UP000037267"/>
    </source>
</evidence>
<dbReference type="EMBL" id="LGSS01000010">
    <property type="protein sequence ID" value="KNF08087.1"/>
    <property type="molecule type" value="Genomic_DNA"/>
</dbReference>
<proteinExistence type="predicted"/>
<evidence type="ECO:0000259" key="2">
    <source>
        <dbReference type="SMART" id="SM00899"/>
    </source>
</evidence>
<accession>A0A0L0W9H2</accession>
<protein>
    <submittedName>
        <fullName evidence="3">Ferrous iron transport protein A</fullName>
    </submittedName>
</protein>
<keyword evidence="1" id="KW-0408">Iron</keyword>
<gene>
    <name evidence="3" type="primary">feoA1</name>
    <name evidence="3" type="ORF">CLPU_10c01420</name>
</gene>
<dbReference type="STRING" id="1503.CLPU_10c01420"/>
<dbReference type="GO" id="GO:0046914">
    <property type="term" value="F:transition metal ion binding"/>
    <property type="evidence" value="ECO:0007669"/>
    <property type="project" value="InterPro"/>
</dbReference>
<name>A0A0L0W9H2_GOTPU</name>
<dbReference type="OrthoDB" id="9811076at2"/>
<dbReference type="InterPro" id="IPR052713">
    <property type="entry name" value="FeoA"/>
</dbReference>
<dbReference type="Pfam" id="PF04023">
    <property type="entry name" value="FeoA"/>
    <property type="match status" value="1"/>
</dbReference>